<organism evidence="2 3">
    <name type="scientific">Ustilago trichophora</name>
    <dbReference type="NCBI Taxonomy" id="86804"/>
    <lineage>
        <taxon>Eukaryota</taxon>
        <taxon>Fungi</taxon>
        <taxon>Dikarya</taxon>
        <taxon>Basidiomycota</taxon>
        <taxon>Ustilaginomycotina</taxon>
        <taxon>Ustilaginomycetes</taxon>
        <taxon>Ustilaginales</taxon>
        <taxon>Ustilaginaceae</taxon>
        <taxon>Ustilago</taxon>
    </lineage>
</organism>
<feature type="compositionally biased region" description="Low complexity" evidence="1">
    <location>
        <begin position="410"/>
        <end position="429"/>
    </location>
</feature>
<name>A0A5C3EB49_9BASI</name>
<dbReference type="AlphaFoldDB" id="A0A5C3EB49"/>
<dbReference type="EMBL" id="OOIN01000020">
    <property type="protein sequence ID" value="SPO27883.1"/>
    <property type="molecule type" value="Genomic_DNA"/>
</dbReference>
<evidence type="ECO:0000313" key="3">
    <source>
        <dbReference type="Proteomes" id="UP000324022"/>
    </source>
</evidence>
<proteinExistence type="predicted"/>
<gene>
    <name evidence="2" type="ORF">UTRI_05026</name>
</gene>
<feature type="compositionally biased region" description="Basic and acidic residues" evidence="1">
    <location>
        <begin position="291"/>
        <end position="304"/>
    </location>
</feature>
<feature type="region of interest" description="Disordered" evidence="1">
    <location>
        <begin position="280"/>
        <end position="306"/>
    </location>
</feature>
<dbReference type="Proteomes" id="UP000324022">
    <property type="component" value="Unassembled WGS sequence"/>
</dbReference>
<protein>
    <submittedName>
        <fullName evidence="2">Uncharacterized protein</fullName>
    </submittedName>
</protein>
<accession>A0A5C3EB49</accession>
<feature type="compositionally biased region" description="Basic and acidic residues" evidence="1">
    <location>
        <begin position="466"/>
        <end position="478"/>
    </location>
</feature>
<feature type="compositionally biased region" description="Basic residues" evidence="1">
    <location>
        <begin position="337"/>
        <end position="348"/>
    </location>
</feature>
<feature type="region of interest" description="Disordered" evidence="1">
    <location>
        <begin position="330"/>
        <end position="359"/>
    </location>
</feature>
<feature type="region of interest" description="Disordered" evidence="1">
    <location>
        <begin position="466"/>
        <end position="491"/>
    </location>
</feature>
<reference evidence="2 3" key="1">
    <citation type="submission" date="2018-03" db="EMBL/GenBank/DDBJ databases">
        <authorList>
            <person name="Guldener U."/>
        </authorList>
    </citation>
    <scope>NUCLEOTIDE SEQUENCE [LARGE SCALE GENOMIC DNA]</scope>
    <source>
        <strain evidence="2 3">NBRC100155</strain>
    </source>
</reference>
<feature type="region of interest" description="Disordered" evidence="1">
    <location>
        <begin position="386"/>
        <end position="435"/>
    </location>
</feature>
<sequence>MRVDAVPAAQRCTYHVNYCVAIKHHSSQRLRFSSYSHAGGVNLSQLDKIYYSRCNITKSFRASSIPSFLRKKTQQYLIENVGWSFLRGAGNRQILSLLQKNSNKTCRAVFDRAMSFLLLHASQLNDIQGMDEKLVTVVMEGCMRILCDLQGVGVREASAVVAAWAPVGIFMSDELVKNLLGAEVKCENTWELWNLFYKEALIALKKGRFRSGREMEKVAWSMMHPATETAPIESVAPAEIKPEGSPVVLTSAAAKTSLGTAAPISSFQTAKETHPCLYMLQKKSKKQRKREAKEQKAKERERKIKVSSRAASISTVAMASRSLNQQIVLTSGATTNKSHKQNKKLGKKEKKEQGLENNIKYKSGADIEVITISDDESDQPITTARCEISKKQSNKRKRSSDSFAPSPAYSEFSTTSDGCSSSSSTSSVSLGTPQWWYEAEKKQSKMLKERRKRRKSTADWIEEAKKAAAERNEDADGRRRSKRIKALREQA</sequence>
<evidence type="ECO:0000256" key="1">
    <source>
        <dbReference type="SAM" id="MobiDB-lite"/>
    </source>
</evidence>
<dbReference type="OrthoDB" id="8249012at2759"/>
<keyword evidence="3" id="KW-1185">Reference proteome</keyword>
<evidence type="ECO:0000313" key="2">
    <source>
        <dbReference type="EMBL" id="SPO27883.1"/>
    </source>
</evidence>